<dbReference type="InParanoid" id="A0A0C3H7E4"/>
<reference evidence="4 5" key="1">
    <citation type="submission" date="2014-04" db="EMBL/GenBank/DDBJ databases">
        <authorList>
            <consortium name="DOE Joint Genome Institute"/>
            <person name="Kuo A."/>
            <person name="Martino E."/>
            <person name="Perotto S."/>
            <person name="Kohler A."/>
            <person name="Nagy L.G."/>
            <person name="Floudas D."/>
            <person name="Copeland A."/>
            <person name="Barry K.W."/>
            <person name="Cichocki N."/>
            <person name="Veneault-Fourrey C."/>
            <person name="LaButti K."/>
            <person name="Lindquist E.A."/>
            <person name="Lipzen A."/>
            <person name="Lundell T."/>
            <person name="Morin E."/>
            <person name="Murat C."/>
            <person name="Sun H."/>
            <person name="Tunlid A."/>
            <person name="Henrissat B."/>
            <person name="Grigoriev I.V."/>
            <person name="Hibbett D.S."/>
            <person name="Martin F."/>
            <person name="Nordberg H.P."/>
            <person name="Cantor M.N."/>
            <person name="Hua S.X."/>
        </authorList>
    </citation>
    <scope>NUCLEOTIDE SEQUENCE [LARGE SCALE GENOMIC DNA]</scope>
    <source>
        <strain evidence="4 5">Zn</strain>
    </source>
</reference>
<dbReference type="GO" id="GO:0004497">
    <property type="term" value="F:monooxygenase activity"/>
    <property type="evidence" value="ECO:0007669"/>
    <property type="project" value="UniProtKB-KW"/>
</dbReference>
<dbReference type="SUPFAM" id="SSF51905">
    <property type="entry name" value="FAD/NAD(P)-binding domain"/>
    <property type="match status" value="1"/>
</dbReference>
<keyword evidence="5" id="KW-1185">Reference proteome</keyword>
<evidence type="ECO:0000256" key="3">
    <source>
        <dbReference type="ARBA" id="ARBA00023033"/>
    </source>
</evidence>
<dbReference type="InterPro" id="IPR050493">
    <property type="entry name" value="FAD-dep_Monooxygenase_BioMet"/>
</dbReference>
<evidence type="ECO:0000256" key="2">
    <source>
        <dbReference type="ARBA" id="ARBA00023002"/>
    </source>
</evidence>
<reference evidence="5" key="2">
    <citation type="submission" date="2015-01" db="EMBL/GenBank/DDBJ databases">
        <title>Evolutionary Origins and Diversification of the Mycorrhizal Mutualists.</title>
        <authorList>
            <consortium name="DOE Joint Genome Institute"/>
            <consortium name="Mycorrhizal Genomics Consortium"/>
            <person name="Kohler A."/>
            <person name="Kuo A."/>
            <person name="Nagy L.G."/>
            <person name="Floudas D."/>
            <person name="Copeland A."/>
            <person name="Barry K.W."/>
            <person name="Cichocki N."/>
            <person name="Veneault-Fourrey C."/>
            <person name="LaButti K."/>
            <person name="Lindquist E.A."/>
            <person name="Lipzen A."/>
            <person name="Lundell T."/>
            <person name="Morin E."/>
            <person name="Murat C."/>
            <person name="Riley R."/>
            <person name="Ohm R."/>
            <person name="Sun H."/>
            <person name="Tunlid A."/>
            <person name="Henrissat B."/>
            <person name="Grigoriev I.V."/>
            <person name="Hibbett D.S."/>
            <person name="Martin F."/>
        </authorList>
    </citation>
    <scope>NUCLEOTIDE SEQUENCE [LARGE SCALE GENOMIC DNA]</scope>
    <source>
        <strain evidence="5">Zn</strain>
    </source>
</reference>
<name>A0A0C3H7E4_OIDMZ</name>
<dbReference type="PANTHER" id="PTHR13789">
    <property type="entry name" value="MONOOXYGENASE"/>
    <property type="match status" value="1"/>
</dbReference>
<proteinExistence type="inferred from homology"/>
<accession>A0A0C3H7E4</accession>
<dbReference type="Proteomes" id="UP000054321">
    <property type="component" value="Unassembled WGS sequence"/>
</dbReference>
<keyword evidence="2" id="KW-0560">Oxidoreductase</keyword>
<organism evidence="4 5">
    <name type="scientific">Oidiodendron maius (strain Zn)</name>
    <dbReference type="NCBI Taxonomy" id="913774"/>
    <lineage>
        <taxon>Eukaryota</taxon>
        <taxon>Fungi</taxon>
        <taxon>Dikarya</taxon>
        <taxon>Ascomycota</taxon>
        <taxon>Pezizomycotina</taxon>
        <taxon>Leotiomycetes</taxon>
        <taxon>Leotiomycetes incertae sedis</taxon>
        <taxon>Myxotrichaceae</taxon>
        <taxon>Oidiodendron</taxon>
    </lineage>
</organism>
<evidence type="ECO:0000256" key="1">
    <source>
        <dbReference type="ARBA" id="ARBA00007992"/>
    </source>
</evidence>
<dbReference type="EMBL" id="KN832880">
    <property type="protein sequence ID" value="KIM98341.1"/>
    <property type="molecule type" value="Genomic_DNA"/>
</dbReference>
<evidence type="ECO:0008006" key="6">
    <source>
        <dbReference type="Google" id="ProtNLM"/>
    </source>
</evidence>
<dbReference type="STRING" id="913774.A0A0C3H7E4"/>
<protein>
    <recommendedName>
        <fullName evidence="6">FAD-binding domain-containing protein</fullName>
    </recommendedName>
</protein>
<dbReference type="OrthoDB" id="1878542at2759"/>
<dbReference type="HOGENOM" id="CLU_009665_19_3_1"/>
<sequence>MGGLASALVLAKKGFKEINVYQNASNLGFVGAGIQLAPNMGCKKMPTIKFYFGCTVTEIGSFQPRVAFTIQKRDGSTEHIGTDVLLAADGVKSITRSALLAQIYYVSEVEDTSHAAYRGSVRSDIGLVISIQSRTIYNMSSIQPDANFASAPSMTYTTKGSKDAMVIVFSDFFPDGGVCKWKLRVQKPLPTWVHGAVALVGDACYPTLPHLNQGASQAIEDAAVPAEVLSRSPTSDLASINKSLRVYELVRKERASLLVQWAADDKKFAEANAGGKTVPYKWASPDVQEYIYSHDCMKEASENCFSLHDGLS</sequence>
<dbReference type="Gene3D" id="3.50.50.60">
    <property type="entry name" value="FAD/NAD(P)-binding domain"/>
    <property type="match status" value="2"/>
</dbReference>
<evidence type="ECO:0000313" key="5">
    <source>
        <dbReference type="Proteomes" id="UP000054321"/>
    </source>
</evidence>
<dbReference type="AlphaFoldDB" id="A0A0C3H7E4"/>
<dbReference type="Gene3D" id="3.30.9.30">
    <property type="match status" value="1"/>
</dbReference>
<evidence type="ECO:0000313" key="4">
    <source>
        <dbReference type="EMBL" id="KIM98341.1"/>
    </source>
</evidence>
<comment type="similarity">
    <text evidence="1">Belongs to the paxM FAD-dependent monooxygenase family.</text>
</comment>
<keyword evidence="3" id="KW-0503">Monooxygenase</keyword>
<dbReference type="PANTHER" id="PTHR13789:SF147">
    <property type="entry name" value="PUTATIVE (AFU_ORTHOLOGUE AFUA_2G01950)-RELATED"/>
    <property type="match status" value="1"/>
</dbReference>
<dbReference type="InterPro" id="IPR036188">
    <property type="entry name" value="FAD/NAD-bd_sf"/>
</dbReference>
<gene>
    <name evidence="4" type="ORF">OIDMADRAFT_43372</name>
</gene>